<keyword evidence="1" id="KW-0472">Membrane</keyword>
<reference evidence="2 3" key="1">
    <citation type="submission" date="2015-11" db="EMBL/GenBank/DDBJ databases">
        <title>Draft genome sequence of Paramesorhizobium deserti A-3-E, a strain highly resistant to diverse beta-lactam antibiotics.</title>
        <authorList>
            <person name="Lv R."/>
            <person name="Yang X."/>
            <person name="Fang N."/>
            <person name="Guo J."/>
            <person name="Luo X."/>
            <person name="Peng F."/>
            <person name="Yang R."/>
            <person name="Cui Y."/>
            <person name="Fang C."/>
            <person name="Song Y."/>
        </authorList>
    </citation>
    <scope>NUCLEOTIDE SEQUENCE [LARGE SCALE GENOMIC DNA]</scope>
    <source>
        <strain evidence="2 3">A-3-E</strain>
    </source>
</reference>
<evidence type="ECO:0000256" key="1">
    <source>
        <dbReference type="SAM" id="Phobius"/>
    </source>
</evidence>
<dbReference type="Proteomes" id="UP000070107">
    <property type="component" value="Unassembled WGS sequence"/>
</dbReference>
<feature type="transmembrane region" description="Helical" evidence="1">
    <location>
        <begin position="7"/>
        <end position="34"/>
    </location>
</feature>
<dbReference type="STRING" id="1494590.ATN84_22920"/>
<dbReference type="PANTHER" id="PTHR37304">
    <property type="entry name" value="MEMBRANE PROTEIN-RELATED"/>
    <property type="match status" value="1"/>
</dbReference>
<evidence type="ECO:0000313" key="3">
    <source>
        <dbReference type="Proteomes" id="UP000070107"/>
    </source>
</evidence>
<accession>A0A135HNK8</accession>
<sequence length="76" mass="8231">MRALNIITLFLVIIGGLNWGLVGLFQFDLVAAIFGGQQSALARVVYILVGLSAVWQLIPLAQSFSDRESAAQRGVR</sequence>
<evidence type="ECO:0008006" key="4">
    <source>
        <dbReference type="Google" id="ProtNLM"/>
    </source>
</evidence>
<organism evidence="2 3">
    <name type="scientific">Paramesorhizobium deserti</name>
    <dbReference type="NCBI Taxonomy" id="1494590"/>
    <lineage>
        <taxon>Bacteria</taxon>
        <taxon>Pseudomonadati</taxon>
        <taxon>Pseudomonadota</taxon>
        <taxon>Alphaproteobacteria</taxon>
        <taxon>Hyphomicrobiales</taxon>
        <taxon>Phyllobacteriaceae</taxon>
        <taxon>Paramesorhizobium</taxon>
    </lineage>
</organism>
<dbReference type="PANTHER" id="PTHR37304:SF1">
    <property type="entry name" value="MEMBRANE PROTEIN"/>
    <property type="match status" value="1"/>
</dbReference>
<name>A0A135HNK8_9HYPH</name>
<evidence type="ECO:0000313" key="2">
    <source>
        <dbReference type="EMBL" id="KXF74798.1"/>
    </source>
</evidence>
<protein>
    <recommendedName>
        <fullName evidence="4">DUF378 domain-containing protein</fullName>
    </recommendedName>
</protein>
<keyword evidence="3" id="KW-1185">Reference proteome</keyword>
<dbReference type="InterPro" id="IPR007211">
    <property type="entry name" value="DUF378"/>
</dbReference>
<gene>
    <name evidence="2" type="ORF">ATN84_22920</name>
</gene>
<proteinExistence type="predicted"/>
<feature type="transmembrane region" description="Helical" evidence="1">
    <location>
        <begin position="40"/>
        <end position="58"/>
    </location>
</feature>
<dbReference type="RefSeq" id="WP_068885368.1">
    <property type="nucleotide sequence ID" value="NZ_LNTU01000041.1"/>
</dbReference>
<dbReference type="Pfam" id="PF04070">
    <property type="entry name" value="DUF378"/>
    <property type="match status" value="1"/>
</dbReference>
<dbReference type="OrthoDB" id="9812136at2"/>
<dbReference type="AlphaFoldDB" id="A0A135HNK8"/>
<comment type="caution">
    <text evidence="2">The sequence shown here is derived from an EMBL/GenBank/DDBJ whole genome shotgun (WGS) entry which is preliminary data.</text>
</comment>
<keyword evidence="1" id="KW-1133">Transmembrane helix</keyword>
<dbReference type="EMBL" id="LNTU01000041">
    <property type="protein sequence ID" value="KXF74798.1"/>
    <property type="molecule type" value="Genomic_DNA"/>
</dbReference>
<keyword evidence="1" id="KW-0812">Transmembrane</keyword>